<proteinExistence type="predicted"/>
<name>A0A6B9SWV3_9CAUD</name>
<dbReference type="EMBL" id="MN794232">
    <property type="protein sequence ID" value="QHJ74447.1"/>
    <property type="molecule type" value="Genomic_DNA"/>
</dbReference>
<organism evidence="1 2">
    <name type="scientific">Vibrio phage VH1_2019</name>
    <dbReference type="NCBI Taxonomy" id="2686307"/>
    <lineage>
        <taxon>Viruses</taxon>
        <taxon>Duplodnaviria</taxon>
        <taxon>Heunggongvirae</taxon>
        <taxon>Uroviricota</taxon>
        <taxon>Caudoviricetes</taxon>
        <taxon>Pantevenvirales</taxon>
        <taxon>Straboviridae</taxon>
        <taxon>Schizotequatrovirus</taxon>
        <taxon>Schizotequatrovirus KVP40</taxon>
    </lineage>
</organism>
<gene>
    <name evidence="1" type="ORF">VH12019_00120</name>
</gene>
<reference evidence="1 2" key="1">
    <citation type="submission" date="2019-12" db="EMBL/GenBank/DDBJ databases">
        <authorList>
            <person name="Harris M."/>
            <person name="Ho T.C."/>
            <person name="Fruchtman H."/>
            <person name="Garin M."/>
            <person name="Kubatin V."/>
            <person name="Lu T."/>
            <person name="Xue L."/>
            <person name="Marr M.T."/>
        </authorList>
    </citation>
    <scope>NUCLEOTIDE SEQUENCE [LARGE SCALE GENOMIC DNA]</scope>
</reference>
<sequence>MGSFNTTCAITRTPIQEGGLARVFFLEMDAFATNYYGRQGLFKNIMMGCGCYPWDNFKIIGYPLLGKYADYNNYEFEDADMANMTLAAINKRYVPNRVAEGKTLEDYNEYHDYMEIDEISDMSQLQDMEHSGSLRVKGAHGNVTAVVKMAMHEEVYQMMLEGNVTEGWGDDAKTYSFADDLKRLTDKYSGSVSGFDALTEQQQKRMNDMRDELYAKADAGEINERTGEPYTREHADKSFEQMVEWLAEDRIELGGERAEWFAHQSHSRDMADLKDNQELVHKLAEAVVGAKWCARWMMRNNYEFAPVMTCGQDYDTASHASRLRKLADIIESKKNKYHYEEHVELDVVRSERVELSLSNLKERFADWYDEGDEEYQDLLSVIESVKEQSSFVYGDGSIFDKFIEAYDVLRDVEENTQIHFKK</sequence>
<protein>
    <submittedName>
        <fullName evidence="1">Uncharacterized protein</fullName>
    </submittedName>
</protein>
<evidence type="ECO:0000313" key="2">
    <source>
        <dbReference type="Proteomes" id="UP000464957"/>
    </source>
</evidence>
<dbReference type="Proteomes" id="UP000464957">
    <property type="component" value="Segment"/>
</dbReference>
<accession>A0A6B9SWV3</accession>
<evidence type="ECO:0000313" key="1">
    <source>
        <dbReference type="EMBL" id="QHJ74447.1"/>
    </source>
</evidence>